<dbReference type="Pfam" id="PF05472">
    <property type="entry name" value="Ter"/>
    <property type="match status" value="1"/>
</dbReference>
<dbReference type="InterPro" id="IPR036384">
    <property type="entry name" value="Tus_sf"/>
</dbReference>
<keyword evidence="2" id="KW-0235">DNA replication</keyword>
<dbReference type="InterPro" id="IPR036381">
    <property type="entry name" value="Tus_dom1"/>
</dbReference>
<evidence type="ECO:0000256" key="1">
    <source>
        <dbReference type="ARBA" id="ARBA00022490"/>
    </source>
</evidence>
<dbReference type="Proteomes" id="UP001169719">
    <property type="component" value="Unassembled WGS sequence"/>
</dbReference>
<evidence type="ECO:0000256" key="3">
    <source>
        <dbReference type="ARBA" id="ARBA00023125"/>
    </source>
</evidence>
<evidence type="ECO:0000256" key="2">
    <source>
        <dbReference type="ARBA" id="ARBA00022705"/>
    </source>
</evidence>
<keyword evidence="3" id="KW-0238">DNA-binding</keyword>
<dbReference type="Gene3D" id="3.50.14.10">
    <property type="entry name" value="Replication terminator Tus, domain 1 superfamily/Replication terminator Tus"/>
    <property type="match status" value="1"/>
</dbReference>
<dbReference type="SUPFAM" id="SSF56596">
    <property type="entry name" value="Replication terminator protein (Tus)"/>
    <property type="match status" value="1"/>
</dbReference>
<keyword evidence="1" id="KW-0963">Cytoplasm</keyword>
<name>A0ABT7Y836_9VIBR</name>
<evidence type="ECO:0000313" key="4">
    <source>
        <dbReference type="EMBL" id="MDN2483919.1"/>
    </source>
</evidence>
<comment type="caution">
    <text evidence="4">The sequence shown here is derived from an EMBL/GenBank/DDBJ whole genome shotgun (WGS) entry which is preliminary data.</text>
</comment>
<sequence>MEKFDSMFSHIKSLNQELQDYLCRAQSTSCYTYEPEPRNTIVERITVSHSTSITSARDSYSFQKKKNGITVPQKHVGLIEVLPQHYGELTELVNELNKTKLDFKRQLPKAISSRHDRRNYIDSLCEDVITSTIYRKVLIAPRGTYRSSISWTVNQKAPNPISVDEALSLISKHLEPYDGETLNSFNMRHEKAVAQVRAVKSNEMLIRLQDIRVHPGQTLKVRNSVSGTKPYYYNPSTPIIYVDDSDTKGFKEGGLSHFDLEQHSKQHRTTKQPSKLKIVIKSLGLYCTDKK</sequence>
<reference evidence="4" key="1">
    <citation type="submission" date="2024-05" db="EMBL/GenBank/DDBJ databases">
        <title>Genome Sequences of Four Agar- Degrading Marine Bacteria.</title>
        <authorList>
            <person name="Phillips E.K."/>
            <person name="Shaffer J.C."/>
            <person name="Henson M.W."/>
            <person name="Temperton B."/>
            <person name="Thrash C.J."/>
            <person name="Martin M.O."/>
        </authorList>
    </citation>
    <scope>NUCLEOTIDE SEQUENCE</scope>
    <source>
        <strain evidence="4">EKP203</strain>
    </source>
</reference>
<evidence type="ECO:0000313" key="5">
    <source>
        <dbReference type="Proteomes" id="UP001169719"/>
    </source>
</evidence>
<protein>
    <submittedName>
        <fullName evidence="4">DNA replication terminus site-binding protein</fullName>
    </submittedName>
</protein>
<keyword evidence="5" id="KW-1185">Reference proteome</keyword>
<proteinExistence type="predicted"/>
<dbReference type="EMBL" id="JAUEOZ010000003">
    <property type="protein sequence ID" value="MDN2483919.1"/>
    <property type="molecule type" value="Genomic_DNA"/>
</dbReference>
<gene>
    <name evidence="4" type="ORF">QWJ08_21425</name>
</gene>
<organism evidence="4 5">
    <name type="scientific">Vibrio agarivorans</name>
    <dbReference type="NCBI Taxonomy" id="153622"/>
    <lineage>
        <taxon>Bacteria</taxon>
        <taxon>Pseudomonadati</taxon>
        <taxon>Pseudomonadota</taxon>
        <taxon>Gammaproteobacteria</taxon>
        <taxon>Vibrionales</taxon>
        <taxon>Vibrionaceae</taxon>
        <taxon>Vibrio</taxon>
    </lineage>
</organism>
<dbReference type="RefSeq" id="WP_289964095.1">
    <property type="nucleotide sequence ID" value="NZ_JAUEOZ010000003.1"/>
</dbReference>
<accession>A0ABT7Y836</accession>
<dbReference type="InterPro" id="IPR008865">
    <property type="entry name" value="DNA_replication_term_site-bd"/>
</dbReference>